<keyword evidence="2" id="KW-1185">Reference proteome</keyword>
<dbReference type="Pfam" id="PF05751">
    <property type="entry name" value="FixH"/>
    <property type="match status" value="1"/>
</dbReference>
<sequence length="158" mass="17171">MSRELTGKHVLAITVLAFGVIIAVNLTMAFQAVSTFPGLEVKNSYVASQSFDRDRAAQDALHWTVTPDYADGILSITITDAAGNPAPVEDLAVTIGRPTHVRDDQTPYFTYHRGTFSTPLALGEGRWNIHLSAKAPDGTLFRQRLDHYQGATVTEGAE</sequence>
<dbReference type="PIRSF" id="PIRSF011386">
    <property type="entry name" value="FixH"/>
    <property type="match status" value="1"/>
</dbReference>
<accession>A0ABT8D8M7</accession>
<evidence type="ECO:0000313" key="2">
    <source>
        <dbReference type="Proteomes" id="UP001243846"/>
    </source>
</evidence>
<dbReference type="EMBL" id="JAUFRC010000001">
    <property type="protein sequence ID" value="MDN3711775.1"/>
    <property type="molecule type" value="Genomic_DNA"/>
</dbReference>
<organism evidence="1 2">
    <name type="scientific">Paracoccus cavernae</name>
    <dbReference type="NCBI Taxonomy" id="1571207"/>
    <lineage>
        <taxon>Bacteria</taxon>
        <taxon>Pseudomonadati</taxon>
        <taxon>Pseudomonadota</taxon>
        <taxon>Alphaproteobacteria</taxon>
        <taxon>Rhodobacterales</taxon>
        <taxon>Paracoccaceae</taxon>
        <taxon>Paracoccus</taxon>
    </lineage>
</organism>
<dbReference type="Proteomes" id="UP001243846">
    <property type="component" value="Unassembled WGS sequence"/>
</dbReference>
<comment type="caution">
    <text evidence="1">The sequence shown here is derived from an EMBL/GenBank/DDBJ whole genome shotgun (WGS) entry which is preliminary data.</text>
</comment>
<gene>
    <name evidence="1" type="ORF">QWZ10_07885</name>
</gene>
<dbReference type="RefSeq" id="WP_377686012.1">
    <property type="nucleotide sequence ID" value="NZ_JBHMDZ010000013.1"/>
</dbReference>
<evidence type="ECO:0000313" key="1">
    <source>
        <dbReference type="EMBL" id="MDN3711775.1"/>
    </source>
</evidence>
<name>A0ABT8D8M7_9RHOB</name>
<dbReference type="InterPro" id="IPR008620">
    <property type="entry name" value="FixH"/>
</dbReference>
<protein>
    <submittedName>
        <fullName evidence="1">FixH family protein</fullName>
    </submittedName>
</protein>
<proteinExistence type="predicted"/>
<dbReference type="InterPro" id="IPR018037">
    <property type="entry name" value="FixH_proteobacterial"/>
</dbReference>
<reference evidence="2" key="1">
    <citation type="journal article" date="2019" name="Int. J. Syst. Evol. Microbiol.">
        <title>The Global Catalogue of Microorganisms (GCM) 10K type strain sequencing project: providing services to taxonomists for standard genome sequencing and annotation.</title>
        <authorList>
            <consortium name="The Broad Institute Genomics Platform"/>
            <consortium name="The Broad Institute Genome Sequencing Center for Infectious Disease"/>
            <person name="Wu L."/>
            <person name="Ma J."/>
        </authorList>
    </citation>
    <scope>NUCLEOTIDE SEQUENCE [LARGE SCALE GENOMIC DNA]</scope>
    <source>
        <strain evidence="2">CECT 8482</strain>
    </source>
</reference>